<dbReference type="InterPro" id="IPR050796">
    <property type="entry name" value="SCF_F-box_component"/>
</dbReference>
<dbReference type="InterPro" id="IPR017451">
    <property type="entry name" value="F-box-assoc_interact_dom"/>
</dbReference>
<keyword evidence="3" id="KW-1185">Reference proteome</keyword>
<dbReference type="NCBIfam" id="TIGR01640">
    <property type="entry name" value="F_box_assoc_1"/>
    <property type="match status" value="1"/>
</dbReference>
<dbReference type="AlphaFoldDB" id="A0ABD2YM01"/>
<dbReference type="InterPro" id="IPR036047">
    <property type="entry name" value="F-box-like_dom_sf"/>
</dbReference>
<reference evidence="2 3" key="1">
    <citation type="submission" date="2024-11" db="EMBL/GenBank/DDBJ databases">
        <title>A near-complete genome assembly of Cinchona calisaya.</title>
        <authorList>
            <person name="Lian D.C."/>
            <person name="Zhao X.W."/>
            <person name="Wei L."/>
        </authorList>
    </citation>
    <scope>NUCLEOTIDE SEQUENCE [LARGE SCALE GENOMIC DNA]</scope>
    <source>
        <tissue evidence="2">Nenye</tissue>
    </source>
</reference>
<dbReference type="PANTHER" id="PTHR31672">
    <property type="entry name" value="BNACNNG10540D PROTEIN"/>
    <property type="match status" value="1"/>
</dbReference>
<dbReference type="SUPFAM" id="SSF81383">
    <property type="entry name" value="F-box domain"/>
    <property type="match status" value="1"/>
</dbReference>
<comment type="caution">
    <text evidence="2">The sequence shown here is derived from an EMBL/GenBank/DDBJ whole genome shotgun (WGS) entry which is preliminary data.</text>
</comment>
<accession>A0ABD2YM01</accession>
<dbReference type="PANTHER" id="PTHR31672:SF13">
    <property type="entry name" value="F-BOX PROTEIN CPR30-LIKE"/>
    <property type="match status" value="1"/>
</dbReference>
<sequence length="240" mass="28158">MPNILEDVIIEILSWLPVKSLLRIRCVSKSWLSLISSPNFIKLHVTKSFNNHEYTRHRLVFRSLEVADNYYKFRFKQGFFHPTFYDAQTTEPIDMDDSIGCNEDVFVGPSPRMVYFPIVNIVGSYNGLICVTSYGDIFLWNPSIRKSRKLPNFPPRLNSNNVYEFYAYGYDESNDDYKVFRILCGSEYYGTKGCLDLYSRNTNSWRRIEDLKLILLEGFIIQKGSYIGSRIKEKKWVLLT</sequence>
<dbReference type="CDD" id="cd22157">
    <property type="entry name" value="F-box_AtFBW1-like"/>
    <property type="match status" value="1"/>
</dbReference>
<evidence type="ECO:0000313" key="2">
    <source>
        <dbReference type="EMBL" id="KAL3506568.1"/>
    </source>
</evidence>
<gene>
    <name evidence="2" type="ORF">ACH5RR_031950</name>
</gene>
<proteinExistence type="predicted"/>
<dbReference type="Pfam" id="PF00646">
    <property type="entry name" value="F-box"/>
    <property type="match status" value="1"/>
</dbReference>
<evidence type="ECO:0000259" key="1">
    <source>
        <dbReference type="PROSITE" id="PS50181"/>
    </source>
</evidence>
<dbReference type="InterPro" id="IPR006527">
    <property type="entry name" value="F-box-assoc_dom_typ1"/>
</dbReference>
<dbReference type="PROSITE" id="PS50181">
    <property type="entry name" value="FBOX"/>
    <property type="match status" value="1"/>
</dbReference>
<dbReference type="Proteomes" id="UP001630127">
    <property type="component" value="Unassembled WGS sequence"/>
</dbReference>
<feature type="domain" description="F-box" evidence="1">
    <location>
        <begin position="1"/>
        <end position="43"/>
    </location>
</feature>
<name>A0ABD2YM01_9GENT</name>
<evidence type="ECO:0000313" key="3">
    <source>
        <dbReference type="Proteomes" id="UP001630127"/>
    </source>
</evidence>
<organism evidence="2 3">
    <name type="scientific">Cinchona calisaya</name>
    <dbReference type="NCBI Taxonomy" id="153742"/>
    <lineage>
        <taxon>Eukaryota</taxon>
        <taxon>Viridiplantae</taxon>
        <taxon>Streptophyta</taxon>
        <taxon>Embryophyta</taxon>
        <taxon>Tracheophyta</taxon>
        <taxon>Spermatophyta</taxon>
        <taxon>Magnoliopsida</taxon>
        <taxon>eudicotyledons</taxon>
        <taxon>Gunneridae</taxon>
        <taxon>Pentapetalae</taxon>
        <taxon>asterids</taxon>
        <taxon>lamiids</taxon>
        <taxon>Gentianales</taxon>
        <taxon>Rubiaceae</taxon>
        <taxon>Cinchonoideae</taxon>
        <taxon>Cinchoneae</taxon>
        <taxon>Cinchona</taxon>
    </lineage>
</organism>
<dbReference type="EMBL" id="JBJUIK010000013">
    <property type="protein sequence ID" value="KAL3506568.1"/>
    <property type="molecule type" value="Genomic_DNA"/>
</dbReference>
<dbReference type="SMART" id="SM00256">
    <property type="entry name" value="FBOX"/>
    <property type="match status" value="1"/>
</dbReference>
<dbReference type="Gene3D" id="1.20.1280.50">
    <property type="match status" value="1"/>
</dbReference>
<protein>
    <recommendedName>
        <fullName evidence="1">F-box domain-containing protein</fullName>
    </recommendedName>
</protein>
<dbReference type="Pfam" id="PF07734">
    <property type="entry name" value="FBA_1"/>
    <property type="match status" value="1"/>
</dbReference>
<dbReference type="InterPro" id="IPR001810">
    <property type="entry name" value="F-box_dom"/>
</dbReference>